<evidence type="ECO:0000313" key="8">
    <source>
        <dbReference type="EMBL" id="KAA8652885.1"/>
    </source>
</evidence>
<evidence type="ECO:0000313" key="11">
    <source>
        <dbReference type="Proteomes" id="UP000324241"/>
    </source>
</evidence>
<organism evidence="9 10">
    <name type="scientific">Aspergillus tanneri</name>
    <dbReference type="NCBI Taxonomy" id="1220188"/>
    <lineage>
        <taxon>Eukaryota</taxon>
        <taxon>Fungi</taxon>
        <taxon>Dikarya</taxon>
        <taxon>Ascomycota</taxon>
        <taxon>Pezizomycotina</taxon>
        <taxon>Eurotiomycetes</taxon>
        <taxon>Eurotiomycetidae</taxon>
        <taxon>Eurotiales</taxon>
        <taxon>Aspergillaceae</taxon>
        <taxon>Aspergillus</taxon>
        <taxon>Aspergillus subgen. Circumdati</taxon>
    </lineage>
</organism>
<dbReference type="PANTHER" id="PTHR10209:SF881">
    <property type="entry name" value="FI07970P-RELATED"/>
    <property type="match status" value="1"/>
</dbReference>
<protein>
    <recommendedName>
        <fullName evidence="7">Fe2OG dioxygenase domain-containing protein</fullName>
    </recommendedName>
</protein>
<evidence type="ECO:0000256" key="5">
    <source>
        <dbReference type="RuleBase" id="RU003682"/>
    </source>
</evidence>
<dbReference type="Pfam" id="PF14226">
    <property type="entry name" value="DIOX_N"/>
    <property type="match status" value="1"/>
</dbReference>
<evidence type="ECO:0000256" key="4">
    <source>
        <dbReference type="ARBA" id="ARBA00023004"/>
    </source>
</evidence>
<keyword evidence="4 5" id="KW-0408">Iron</keyword>
<dbReference type="InterPro" id="IPR026992">
    <property type="entry name" value="DIOX_N"/>
</dbReference>
<evidence type="ECO:0000256" key="3">
    <source>
        <dbReference type="ARBA" id="ARBA00023002"/>
    </source>
</evidence>
<reference evidence="8 11" key="2">
    <citation type="submission" date="2019-08" db="EMBL/GenBank/DDBJ databases">
        <title>The genome sequence of a newly discovered highly antifungal drug resistant Aspergillus species, Aspergillus tanneri NIH 1004.</title>
        <authorList>
            <person name="Mounaud S."/>
            <person name="Singh I."/>
            <person name="Joardar V."/>
            <person name="Pakala S."/>
            <person name="Pakala S."/>
            <person name="Venepally P."/>
            <person name="Chung J.K."/>
            <person name="Losada L."/>
            <person name="Nierman W.C."/>
        </authorList>
    </citation>
    <scope>NUCLEOTIDE SEQUENCE [LARGE SCALE GENOMIC DNA]</scope>
    <source>
        <strain evidence="8 11">NIH1004</strain>
    </source>
</reference>
<keyword evidence="2 5" id="KW-0479">Metal-binding</keyword>
<dbReference type="Pfam" id="PF03171">
    <property type="entry name" value="2OG-FeII_Oxy"/>
    <property type="match status" value="1"/>
</dbReference>
<reference evidence="9 10" key="1">
    <citation type="submission" date="2019-03" db="EMBL/GenBank/DDBJ databases">
        <title>The genome sequence of a newly discovered highly antifungal drug resistant Aspergillus species, Aspergillus tanneri NIH 1004.</title>
        <authorList>
            <person name="Mounaud S."/>
            <person name="Singh I."/>
            <person name="Joardar V."/>
            <person name="Pakala S."/>
            <person name="Pakala S."/>
            <person name="Venepally P."/>
            <person name="Hoover J."/>
            <person name="Nierman W."/>
            <person name="Chung J."/>
            <person name="Losada L."/>
        </authorList>
    </citation>
    <scope>NUCLEOTIDE SEQUENCE [LARGE SCALE GENOMIC DNA]</scope>
    <source>
        <strain evidence="9 10">NIH1004</strain>
    </source>
</reference>
<dbReference type="PRINTS" id="PR00682">
    <property type="entry name" value="IPNSYNTHASE"/>
</dbReference>
<evidence type="ECO:0000313" key="9">
    <source>
        <dbReference type="EMBL" id="THC97371.1"/>
    </source>
</evidence>
<evidence type="ECO:0000256" key="1">
    <source>
        <dbReference type="ARBA" id="ARBA00008056"/>
    </source>
</evidence>
<dbReference type="EMBL" id="QUQM01000002">
    <property type="protein sequence ID" value="KAA8652885.1"/>
    <property type="molecule type" value="Genomic_DNA"/>
</dbReference>
<dbReference type="AlphaFoldDB" id="A0A4S3JTS8"/>
<keyword evidence="10" id="KW-1185">Reference proteome</keyword>
<dbReference type="InterPro" id="IPR027443">
    <property type="entry name" value="IPNS-like_sf"/>
</dbReference>
<dbReference type="EMBL" id="SOSA01000077">
    <property type="protein sequence ID" value="THC97371.1"/>
    <property type="molecule type" value="Genomic_DNA"/>
</dbReference>
<sequence>MVSQDTVDLPVIDFTALSEKDASSRRTPVSIDERRRLFTALRDTGFAYLKHPGVNQATLEELFAHSRRFFAKPLDEKMQILGKLDKGRGPSQGYSNPLKLAHNPQTSDLKEFFGMYRDDDTVKPNQWLPDADSQAMRVDLVRFFNSCHGVILELLSALAEEVGLAADTLHPFISEKNHFIACLHYPATEPESFRTRVRAAAHTDYGCMTLLFNDSGEGLQVLRNNGQYEYVPRKDDCAVLNVGDLLSRFFNGILPSTMHRVVEPPSTRNGSSTDQVPDRYSIAFFGHFNLDLLVKPLDVLVSATNPAQFEPVVAGEHVKARVKQLHVAGHSLTEDEKHVENRAAGAQPAIASVSA</sequence>
<feature type="region of interest" description="Disordered" evidence="6">
    <location>
        <begin position="335"/>
        <end position="355"/>
    </location>
</feature>
<proteinExistence type="inferred from homology"/>
<dbReference type="GeneID" id="54324496"/>
<evidence type="ECO:0000259" key="7">
    <source>
        <dbReference type="PROSITE" id="PS51471"/>
    </source>
</evidence>
<dbReference type="PANTHER" id="PTHR10209">
    <property type="entry name" value="OXIDOREDUCTASE, 2OG-FE II OXYGENASE FAMILY PROTEIN"/>
    <property type="match status" value="1"/>
</dbReference>
<dbReference type="Proteomes" id="UP000308092">
    <property type="component" value="Unassembled WGS sequence"/>
</dbReference>
<keyword evidence="3 5" id="KW-0560">Oxidoreductase</keyword>
<dbReference type="Gene3D" id="2.60.120.330">
    <property type="entry name" value="B-lactam Antibiotic, Isopenicillin N Synthase, Chain"/>
    <property type="match status" value="1"/>
</dbReference>
<dbReference type="GO" id="GO:0016491">
    <property type="term" value="F:oxidoreductase activity"/>
    <property type="evidence" value="ECO:0007669"/>
    <property type="project" value="UniProtKB-KW"/>
</dbReference>
<evidence type="ECO:0000256" key="2">
    <source>
        <dbReference type="ARBA" id="ARBA00022723"/>
    </source>
</evidence>
<evidence type="ECO:0000256" key="6">
    <source>
        <dbReference type="SAM" id="MobiDB-lite"/>
    </source>
</evidence>
<dbReference type="OrthoDB" id="288590at2759"/>
<dbReference type="VEuPathDB" id="FungiDB:EYZ11_003144"/>
<dbReference type="PROSITE" id="PS51471">
    <property type="entry name" value="FE2OG_OXY"/>
    <property type="match status" value="1"/>
</dbReference>
<evidence type="ECO:0000313" key="10">
    <source>
        <dbReference type="Proteomes" id="UP000308092"/>
    </source>
</evidence>
<comment type="caution">
    <text evidence="9">The sequence shown here is derived from an EMBL/GenBank/DDBJ whole genome shotgun (WGS) entry which is preliminary data.</text>
</comment>
<dbReference type="SUPFAM" id="SSF51197">
    <property type="entry name" value="Clavaminate synthase-like"/>
    <property type="match status" value="1"/>
</dbReference>
<gene>
    <name evidence="8" type="ORF">ATNIH1004_001794</name>
    <name evidence="9" type="ORF">EYZ11_003144</name>
</gene>
<comment type="similarity">
    <text evidence="1 5">Belongs to the iron/ascorbate-dependent oxidoreductase family.</text>
</comment>
<dbReference type="STRING" id="1220188.A0A4S3JTS8"/>
<dbReference type="GO" id="GO:0044283">
    <property type="term" value="P:small molecule biosynthetic process"/>
    <property type="evidence" value="ECO:0007669"/>
    <property type="project" value="UniProtKB-ARBA"/>
</dbReference>
<dbReference type="Proteomes" id="UP000324241">
    <property type="component" value="Unassembled WGS sequence"/>
</dbReference>
<name>A0A4S3JTS8_9EURO</name>
<accession>A0A4S3JTS8</accession>
<feature type="domain" description="Fe2OG dioxygenase" evidence="7">
    <location>
        <begin position="176"/>
        <end position="288"/>
    </location>
</feature>
<dbReference type="InterPro" id="IPR005123">
    <property type="entry name" value="Oxoglu/Fe-dep_dioxygenase_dom"/>
</dbReference>
<dbReference type="RefSeq" id="XP_033432246.1">
    <property type="nucleotide sequence ID" value="XM_033566489.1"/>
</dbReference>
<dbReference type="GO" id="GO:0046872">
    <property type="term" value="F:metal ion binding"/>
    <property type="evidence" value="ECO:0007669"/>
    <property type="project" value="UniProtKB-KW"/>
</dbReference>
<dbReference type="InterPro" id="IPR044861">
    <property type="entry name" value="IPNS-like_FE2OG_OXY"/>
</dbReference>